<dbReference type="RefSeq" id="WP_009538915.1">
    <property type="nucleotide sequence ID" value="NZ_ANHY01000003.1"/>
</dbReference>
<keyword evidence="10" id="KW-1185">Reference proteome</keyword>
<comment type="similarity">
    <text evidence="2">Belongs to the CbiQ family.</text>
</comment>
<evidence type="ECO:0000256" key="6">
    <source>
        <dbReference type="ARBA" id="ARBA00023136"/>
    </source>
</evidence>
<keyword evidence="4 8" id="KW-0812">Transmembrane</keyword>
<feature type="transmembrane region" description="Helical" evidence="8">
    <location>
        <begin position="243"/>
        <end position="259"/>
    </location>
</feature>
<dbReference type="EMBL" id="ANHY01000003">
    <property type="protein sequence ID" value="EKV32427.1"/>
    <property type="molecule type" value="Genomic_DNA"/>
</dbReference>
<dbReference type="PATRIC" id="fig|1238182.3.peg.466"/>
<feature type="transmembrane region" description="Helical" evidence="8">
    <location>
        <begin position="31"/>
        <end position="64"/>
    </location>
</feature>
<feature type="region of interest" description="Disordered" evidence="7">
    <location>
        <begin position="1"/>
        <end position="22"/>
    </location>
</feature>
<dbReference type="Pfam" id="PF02361">
    <property type="entry name" value="CbiQ"/>
    <property type="match status" value="1"/>
</dbReference>
<dbReference type="InterPro" id="IPR012809">
    <property type="entry name" value="ECF_CbiQ"/>
</dbReference>
<dbReference type="OrthoDB" id="4533at2"/>
<reference evidence="9 10" key="1">
    <citation type="journal article" date="2013" name="Genome Announc.">
        <title>Draft Genome Sequence of an Alphaproteobacterium, Caenispirillum salinarum AK4(T), Isolated from a Solar Saltern.</title>
        <authorList>
            <person name="Khatri I."/>
            <person name="Singh A."/>
            <person name="Korpole S."/>
            <person name="Pinnaka A.K."/>
            <person name="Subramanian S."/>
        </authorList>
    </citation>
    <scope>NUCLEOTIDE SEQUENCE [LARGE SCALE GENOMIC DNA]</scope>
    <source>
        <strain evidence="9 10">AK4</strain>
    </source>
</reference>
<dbReference type="InterPro" id="IPR003339">
    <property type="entry name" value="ABC/ECF_trnsptr_transmembrane"/>
</dbReference>
<evidence type="ECO:0000256" key="5">
    <source>
        <dbReference type="ARBA" id="ARBA00022989"/>
    </source>
</evidence>
<keyword evidence="3" id="KW-1003">Cell membrane</keyword>
<organism evidence="9 10">
    <name type="scientific">Caenispirillum salinarum AK4</name>
    <dbReference type="NCBI Taxonomy" id="1238182"/>
    <lineage>
        <taxon>Bacteria</taxon>
        <taxon>Pseudomonadati</taxon>
        <taxon>Pseudomonadota</taxon>
        <taxon>Alphaproteobacteria</taxon>
        <taxon>Rhodospirillales</taxon>
        <taxon>Novispirillaceae</taxon>
        <taxon>Caenispirillum</taxon>
    </lineage>
</organism>
<comment type="subcellular location">
    <subcellularLocation>
        <location evidence="1">Cell membrane</location>
        <topology evidence="1">Multi-pass membrane protein</topology>
    </subcellularLocation>
</comment>
<name>K9H4C6_9PROT</name>
<feature type="transmembrane region" description="Helical" evidence="8">
    <location>
        <begin position="117"/>
        <end position="136"/>
    </location>
</feature>
<sequence length="263" mass="28130">MPTTRPGQPAIRSFADGPDTGPRRLDPRARVLAAVAFAVAVVALNGLPALVASVGVAFGLAVWARLPLRETAKRVAAMDGFILLTLVMLPFTTPPAAGTEPLFTLWGLPASREGLEHAVRIALKANAVILALLALVGTMRETVLGHALGRLGVPAKLVTLFLMTVRYIEVLHAEYGRLRWAMKARGFRPRTDLHTLKSLGHLVGMLLVRSLERSERVLAAMKCRGYTGRLPLLDTLRAGPADWAFGTAAAIACVLLVAADRLA</sequence>
<dbReference type="AlphaFoldDB" id="K9H4C6"/>
<evidence type="ECO:0000313" key="9">
    <source>
        <dbReference type="EMBL" id="EKV32427.1"/>
    </source>
</evidence>
<dbReference type="GO" id="GO:0043190">
    <property type="term" value="C:ATP-binding cassette (ABC) transporter complex"/>
    <property type="evidence" value="ECO:0007669"/>
    <property type="project" value="InterPro"/>
</dbReference>
<feature type="transmembrane region" description="Helical" evidence="8">
    <location>
        <begin position="76"/>
        <end position="97"/>
    </location>
</feature>
<comment type="caution">
    <text evidence="9">The sequence shown here is derived from an EMBL/GenBank/DDBJ whole genome shotgun (WGS) entry which is preliminary data.</text>
</comment>
<evidence type="ECO:0000256" key="8">
    <source>
        <dbReference type="SAM" id="Phobius"/>
    </source>
</evidence>
<keyword evidence="5 8" id="KW-1133">Transmembrane helix</keyword>
<accession>K9H4C6</accession>
<feature type="transmembrane region" description="Helical" evidence="8">
    <location>
        <begin position="148"/>
        <end position="168"/>
    </location>
</feature>
<evidence type="ECO:0000256" key="7">
    <source>
        <dbReference type="SAM" id="MobiDB-lite"/>
    </source>
</evidence>
<evidence type="ECO:0000256" key="1">
    <source>
        <dbReference type="ARBA" id="ARBA00004651"/>
    </source>
</evidence>
<dbReference type="PANTHER" id="PTHR34857:SF2">
    <property type="entry name" value="SLL0384 PROTEIN"/>
    <property type="match status" value="1"/>
</dbReference>
<evidence type="ECO:0000256" key="2">
    <source>
        <dbReference type="ARBA" id="ARBA00008564"/>
    </source>
</evidence>
<dbReference type="Proteomes" id="UP000009881">
    <property type="component" value="Unassembled WGS sequence"/>
</dbReference>
<gene>
    <name evidence="9" type="ORF">C882_2506</name>
</gene>
<dbReference type="eggNOG" id="COG0619">
    <property type="taxonomic scope" value="Bacteria"/>
</dbReference>
<evidence type="ECO:0000256" key="4">
    <source>
        <dbReference type="ARBA" id="ARBA00022692"/>
    </source>
</evidence>
<dbReference type="InterPro" id="IPR051611">
    <property type="entry name" value="ECF_transporter_component"/>
</dbReference>
<dbReference type="PANTHER" id="PTHR34857">
    <property type="entry name" value="SLL0384 PROTEIN"/>
    <property type="match status" value="1"/>
</dbReference>
<protein>
    <submittedName>
        <fullName evidence="9">Transmembrane component NikQ of energizing module of nickel ECF transporter</fullName>
    </submittedName>
</protein>
<keyword evidence="6 8" id="KW-0472">Membrane</keyword>
<dbReference type="STRING" id="1238182.C882_2506"/>
<dbReference type="GO" id="GO:0006824">
    <property type="term" value="P:cobalt ion transport"/>
    <property type="evidence" value="ECO:0007669"/>
    <property type="project" value="InterPro"/>
</dbReference>
<proteinExistence type="inferred from homology"/>
<evidence type="ECO:0000313" key="10">
    <source>
        <dbReference type="Proteomes" id="UP000009881"/>
    </source>
</evidence>
<dbReference type="NCBIfam" id="TIGR02454">
    <property type="entry name" value="ECF_T_CbiQ"/>
    <property type="match status" value="1"/>
</dbReference>
<evidence type="ECO:0000256" key="3">
    <source>
        <dbReference type="ARBA" id="ARBA00022475"/>
    </source>
</evidence>
<dbReference type="CDD" id="cd16914">
    <property type="entry name" value="EcfT"/>
    <property type="match status" value="1"/>
</dbReference>